<keyword evidence="1" id="KW-0472">Membrane</keyword>
<organism evidence="2 3">
    <name type="scientific">Rosistilla ulvae</name>
    <dbReference type="NCBI Taxonomy" id="1930277"/>
    <lineage>
        <taxon>Bacteria</taxon>
        <taxon>Pseudomonadati</taxon>
        <taxon>Planctomycetota</taxon>
        <taxon>Planctomycetia</taxon>
        <taxon>Pirellulales</taxon>
        <taxon>Pirellulaceae</taxon>
        <taxon>Rosistilla</taxon>
    </lineage>
</organism>
<sequence>MSRHADDAGQLPSPPRRAGWRFSLRGLLGLVVVVTMVGSHFYTSWKLRQAMVQLKQLRSEVGYLNETDRSKLVVAVVPTDEPLTWKIRVRTPALQTYQIAYSTLWAAGSAEPTWYSGQPLPGGESLVTLRLFSDPRDNRWKIITLVRNQGNLWRMATALSDRQATLFRGSHDTIRGGIQAETVVAAGRSLRVIEEKWFAGEGGLMLFGQEAPDDDIDGLFAELQPLPGLPFDVQENRR</sequence>
<evidence type="ECO:0000313" key="3">
    <source>
        <dbReference type="Proteomes" id="UP000319557"/>
    </source>
</evidence>
<keyword evidence="1" id="KW-1133">Transmembrane helix</keyword>
<dbReference type="KEGG" id="ruv:EC9_10180"/>
<evidence type="ECO:0000313" key="2">
    <source>
        <dbReference type="EMBL" id="QDS86843.1"/>
    </source>
</evidence>
<dbReference type="Proteomes" id="UP000319557">
    <property type="component" value="Chromosome"/>
</dbReference>
<protein>
    <submittedName>
        <fullName evidence="2">Uncharacterized protein</fullName>
    </submittedName>
</protein>
<evidence type="ECO:0000256" key="1">
    <source>
        <dbReference type="SAM" id="Phobius"/>
    </source>
</evidence>
<dbReference type="AlphaFoldDB" id="A0A517LW43"/>
<accession>A0A517LW43</accession>
<name>A0A517LW43_9BACT</name>
<gene>
    <name evidence="2" type="ORF">EC9_10180</name>
</gene>
<dbReference type="RefSeq" id="WP_145342816.1">
    <property type="nucleotide sequence ID" value="NZ_CP036261.1"/>
</dbReference>
<dbReference type="OrthoDB" id="261764at2"/>
<dbReference type="EMBL" id="CP036261">
    <property type="protein sequence ID" value="QDS86843.1"/>
    <property type="molecule type" value="Genomic_DNA"/>
</dbReference>
<feature type="transmembrane region" description="Helical" evidence="1">
    <location>
        <begin position="22"/>
        <end position="42"/>
    </location>
</feature>
<proteinExistence type="predicted"/>
<keyword evidence="3" id="KW-1185">Reference proteome</keyword>
<keyword evidence="1" id="KW-0812">Transmembrane</keyword>
<reference evidence="2 3" key="1">
    <citation type="submission" date="2019-02" db="EMBL/GenBank/DDBJ databases">
        <title>Deep-cultivation of Planctomycetes and their phenomic and genomic characterization uncovers novel biology.</title>
        <authorList>
            <person name="Wiegand S."/>
            <person name="Jogler M."/>
            <person name="Boedeker C."/>
            <person name="Pinto D."/>
            <person name="Vollmers J."/>
            <person name="Rivas-Marin E."/>
            <person name="Kohn T."/>
            <person name="Peeters S.H."/>
            <person name="Heuer A."/>
            <person name="Rast P."/>
            <person name="Oberbeckmann S."/>
            <person name="Bunk B."/>
            <person name="Jeske O."/>
            <person name="Meyerdierks A."/>
            <person name="Storesund J.E."/>
            <person name="Kallscheuer N."/>
            <person name="Luecker S."/>
            <person name="Lage O.M."/>
            <person name="Pohl T."/>
            <person name="Merkel B.J."/>
            <person name="Hornburger P."/>
            <person name="Mueller R.-W."/>
            <person name="Bruemmer F."/>
            <person name="Labrenz M."/>
            <person name="Spormann A.M."/>
            <person name="Op den Camp H."/>
            <person name="Overmann J."/>
            <person name="Amann R."/>
            <person name="Jetten M.S.M."/>
            <person name="Mascher T."/>
            <person name="Medema M.H."/>
            <person name="Devos D.P."/>
            <person name="Kaster A.-K."/>
            <person name="Ovreas L."/>
            <person name="Rohde M."/>
            <person name="Galperin M.Y."/>
            <person name="Jogler C."/>
        </authorList>
    </citation>
    <scope>NUCLEOTIDE SEQUENCE [LARGE SCALE GENOMIC DNA]</scope>
    <source>
        <strain evidence="2 3">EC9</strain>
    </source>
</reference>